<dbReference type="InterPro" id="IPR036396">
    <property type="entry name" value="Cyt_P450_sf"/>
</dbReference>
<dbReference type="PANTHER" id="PTHR24286:SF24">
    <property type="entry name" value="LANOSTEROL 14-ALPHA DEMETHYLASE"/>
    <property type="match status" value="1"/>
</dbReference>
<keyword evidence="4 8" id="KW-0479">Metal-binding</keyword>
<dbReference type="GO" id="GO:0020037">
    <property type="term" value="F:heme binding"/>
    <property type="evidence" value="ECO:0007669"/>
    <property type="project" value="InterPro"/>
</dbReference>
<evidence type="ECO:0000256" key="5">
    <source>
        <dbReference type="ARBA" id="ARBA00023002"/>
    </source>
</evidence>
<dbReference type="OrthoDB" id="1470350at2759"/>
<evidence type="ECO:0000313" key="9">
    <source>
        <dbReference type="EMBL" id="KAG5175245.1"/>
    </source>
</evidence>
<dbReference type="GO" id="GO:0004497">
    <property type="term" value="F:monooxygenase activity"/>
    <property type="evidence" value="ECO:0007669"/>
    <property type="project" value="UniProtKB-KW"/>
</dbReference>
<reference evidence="9" key="1">
    <citation type="submission" date="2021-02" db="EMBL/GenBank/DDBJ databases">
        <title>First Annotated Genome of the Yellow-green Alga Tribonema minus.</title>
        <authorList>
            <person name="Mahan K.M."/>
        </authorList>
    </citation>
    <scope>NUCLEOTIDE SEQUENCE</scope>
    <source>
        <strain evidence="9">UTEX B ZZ1240</strain>
    </source>
</reference>
<evidence type="ECO:0000256" key="1">
    <source>
        <dbReference type="ARBA" id="ARBA00001971"/>
    </source>
</evidence>
<keyword evidence="6 8" id="KW-0408">Iron</keyword>
<feature type="binding site" description="axial binding residue" evidence="8">
    <location>
        <position position="374"/>
    </location>
    <ligand>
        <name>heme</name>
        <dbReference type="ChEBI" id="CHEBI:30413"/>
    </ligand>
    <ligandPart>
        <name>Fe</name>
        <dbReference type="ChEBI" id="CHEBI:18248"/>
    </ligandPart>
</feature>
<proteinExistence type="inferred from homology"/>
<dbReference type="PRINTS" id="PR00463">
    <property type="entry name" value="EP450I"/>
</dbReference>
<name>A0A835YHG0_9STRA</name>
<evidence type="ECO:0000256" key="8">
    <source>
        <dbReference type="PIRSR" id="PIRSR602401-1"/>
    </source>
</evidence>
<dbReference type="GO" id="GO:0016705">
    <property type="term" value="F:oxidoreductase activity, acting on paired donors, with incorporation or reduction of molecular oxygen"/>
    <property type="evidence" value="ECO:0007669"/>
    <property type="project" value="InterPro"/>
</dbReference>
<dbReference type="EMBL" id="JAFCMP010000552">
    <property type="protein sequence ID" value="KAG5175245.1"/>
    <property type="molecule type" value="Genomic_DNA"/>
</dbReference>
<gene>
    <name evidence="9" type="ORF">JKP88DRAFT_250305</name>
</gene>
<dbReference type="Proteomes" id="UP000664859">
    <property type="component" value="Unassembled WGS sequence"/>
</dbReference>
<dbReference type="InterPro" id="IPR001128">
    <property type="entry name" value="Cyt_P450"/>
</dbReference>
<evidence type="ECO:0000256" key="2">
    <source>
        <dbReference type="ARBA" id="ARBA00010617"/>
    </source>
</evidence>
<evidence type="ECO:0000256" key="3">
    <source>
        <dbReference type="ARBA" id="ARBA00022617"/>
    </source>
</evidence>
<comment type="caution">
    <text evidence="9">The sequence shown here is derived from an EMBL/GenBank/DDBJ whole genome shotgun (WGS) entry which is preliminary data.</text>
</comment>
<sequence length="426" mass="47701">MGQIAHLLQTAKEALLPYATWSDVAMAATAVYVAFAIPMIVKRLTAGRLPPKTSVLVDLPLPILGPLCNLVAYQNVLNQMEQKEKYGDIMRIPLLTTAAIIMVNTDGVRLGITCRQDGKKVLGTQTLESMNTLWGRKALVNLRGPEHGRVKKLLHPTVSVKRVAKLLVQIWDGTFAAPLCVPGSAFSRGKKARRDLLPIIQEIIEERRASSCEGMTDTLSEMIKQGQLSDEEIRDQMVTIMLAGYETTAALTVVALHLLPQFPQVLAKLRREQDSIQGPLDWAKVESMAYMHNFLKEVLRHHSPALGFSRTITDTFHVGGYTFPKGYILQYAISAVQKRCEGPRGDHPERFEDLASPVNRPYGFTPFGGGEYLCLGERFARMEAAVLLRTLIQRYNWEHAAKDPRVWYSPVFMKFTDDLPLIFTKV</sequence>
<comment type="similarity">
    <text evidence="2">Belongs to the cytochrome P450 family.</text>
</comment>
<dbReference type="GO" id="GO:0016125">
    <property type="term" value="P:sterol metabolic process"/>
    <property type="evidence" value="ECO:0007669"/>
    <property type="project" value="TreeGrafter"/>
</dbReference>
<dbReference type="SUPFAM" id="SSF48264">
    <property type="entry name" value="Cytochrome P450"/>
    <property type="match status" value="1"/>
</dbReference>
<dbReference type="PANTHER" id="PTHR24286">
    <property type="entry name" value="CYTOCHROME P450 26"/>
    <property type="match status" value="1"/>
</dbReference>
<keyword evidence="5" id="KW-0560">Oxidoreductase</keyword>
<comment type="cofactor">
    <cofactor evidence="1 8">
        <name>heme</name>
        <dbReference type="ChEBI" id="CHEBI:30413"/>
    </cofactor>
</comment>
<dbReference type="GO" id="GO:0005506">
    <property type="term" value="F:iron ion binding"/>
    <property type="evidence" value="ECO:0007669"/>
    <property type="project" value="InterPro"/>
</dbReference>
<protein>
    <submittedName>
        <fullName evidence="9">Cytochrome P450</fullName>
    </submittedName>
</protein>
<organism evidence="9 10">
    <name type="scientific">Tribonema minus</name>
    <dbReference type="NCBI Taxonomy" id="303371"/>
    <lineage>
        <taxon>Eukaryota</taxon>
        <taxon>Sar</taxon>
        <taxon>Stramenopiles</taxon>
        <taxon>Ochrophyta</taxon>
        <taxon>PX clade</taxon>
        <taxon>Xanthophyceae</taxon>
        <taxon>Tribonematales</taxon>
        <taxon>Tribonemataceae</taxon>
        <taxon>Tribonema</taxon>
    </lineage>
</organism>
<dbReference type="PRINTS" id="PR00385">
    <property type="entry name" value="P450"/>
</dbReference>
<keyword evidence="7" id="KW-0503">Monooxygenase</keyword>
<evidence type="ECO:0000256" key="6">
    <source>
        <dbReference type="ARBA" id="ARBA00023004"/>
    </source>
</evidence>
<accession>A0A835YHG0</accession>
<keyword evidence="3 8" id="KW-0349">Heme</keyword>
<evidence type="ECO:0000256" key="4">
    <source>
        <dbReference type="ARBA" id="ARBA00022723"/>
    </source>
</evidence>
<dbReference type="AlphaFoldDB" id="A0A835YHG0"/>
<dbReference type="InterPro" id="IPR002401">
    <property type="entry name" value="Cyt_P450_E_grp-I"/>
</dbReference>
<evidence type="ECO:0000256" key="7">
    <source>
        <dbReference type="ARBA" id="ARBA00023033"/>
    </source>
</evidence>
<dbReference type="Gene3D" id="1.10.630.10">
    <property type="entry name" value="Cytochrome P450"/>
    <property type="match status" value="1"/>
</dbReference>
<dbReference type="Pfam" id="PF00067">
    <property type="entry name" value="p450"/>
    <property type="match status" value="1"/>
</dbReference>
<evidence type="ECO:0000313" key="10">
    <source>
        <dbReference type="Proteomes" id="UP000664859"/>
    </source>
</evidence>
<keyword evidence="10" id="KW-1185">Reference proteome</keyword>